<gene>
    <name evidence="1" type="ORF">A361_09035</name>
</gene>
<accession>A0A161J571</accession>
<dbReference type="STRING" id="1196031.A361_09035"/>
<dbReference type="RefSeq" id="WP_009330929.1">
    <property type="nucleotide sequence ID" value="NZ_CP015506.1"/>
</dbReference>
<dbReference type="Proteomes" id="UP000077856">
    <property type="component" value="Chromosome"/>
</dbReference>
<dbReference type="EMBL" id="CP015506">
    <property type="protein sequence ID" value="AND39261.1"/>
    <property type="molecule type" value="Genomic_DNA"/>
</dbReference>
<name>A0A161J571_9BACI</name>
<protein>
    <recommendedName>
        <fullName evidence="3">YlbE-like protein</fullName>
    </recommendedName>
</protein>
<reference evidence="1 2" key="1">
    <citation type="submission" date="2016-04" db="EMBL/GenBank/DDBJ databases">
        <title>Complete genome sequence of Bacillus oceanisediminis strain 2691.</title>
        <authorList>
            <person name="Jeong H."/>
            <person name="Kim H.J."/>
            <person name="Lee D.-W."/>
        </authorList>
    </citation>
    <scope>NUCLEOTIDE SEQUENCE [LARGE SCALE GENOMIC DNA]</scope>
    <source>
        <strain evidence="1 2">2691</strain>
    </source>
</reference>
<dbReference type="eggNOG" id="ENOG50336YB">
    <property type="taxonomic scope" value="Bacteria"/>
</dbReference>
<proteinExistence type="predicted"/>
<evidence type="ECO:0000313" key="1">
    <source>
        <dbReference type="EMBL" id="AND39261.1"/>
    </source>
</evidence>
<evidence type="ECO:0000313" key="2">
    <source>
        <dbReference type="Proteomes" id="UP000077856"/>
    </source>
</evidence>
<evidence type="ECO:0008006" key="3">
    <source>
        <dbReference type="Google" id="ProtNLM"/>
    </source>
</evidence>
<dbReference type="Pfam" id="PF14003">
    <property type="entry name" value="YlbE"/>
    <property type="match status" value="1"/>
</dbReference>
<dbReference type="InterPro" id="IPR025613">
    <property type="entry name" value="YlbE"/>
</dbReference>
<sequence>MRKDIVEYLEQKKELKQFIREQPHWYRTLSRNPNEIQSLEVAALHYYKKTIPHQVEKFTNGVQMASMMMSMFQAMNSQSS</sequence>
<dbReference type="AlphaFoldDB" id="A0A161J571"/>
<organism evidence="1 2">
    <name type="scientific">Cytobacillus oceanisediminis 2691</name>
    <dbReference type="NCBI Taxonomy" id="1196031"/>
    <lineage>
        <taxon>Bacteria</taxon>
        <taxon>Bacillati</taxon>
        <taxon>Bacillota</taxon>
        <taxon>Bacilli</taxon>
        <taxon>Bacillales</taxon>
        <taxon>Bacillaceae</taxon>
        <taxon>Cytobacillus</taxon>
    </lineage>
</organism>
<dbReference type="KEGG" id="bon:A361_09035"/>